<accession>A0A1G6VLW3</accession>
<name>A0A1G6VLW3_PEPNI</name>
<sequence length="112" mass="12508">MTQAFLLTNTRLDDLHYNSLTTMGVDRLLKLPVTLRMPWRKIDAGPLNEEDAAALRTWLTEIGQADDFLVIEGPDDAIEPILQEARALSLIAMRPVWTPAPAFIPLIGDDPE</sequence>
<organism evidence="1 2">
    <name type="scientific">Peptococcus niger</name>
    <dbReference type="NCBI Taxonomy" id="2741"/>
    <lineage>
        <taxon>Bacteria</taxon>
        <taxon>Bacillati</taxon>
        <taxon>Bacillota</taxon>
        <taxon>Clostridia</taxon>
        <taxon>Eubacteriales</taxon>
        <taxon>Peptococcaceae</taxon>
        <taxon>Peptococcus</taxon>
    </lineage>
</organism>
<protein>
    <submittedName>
        <fullName evidence="1">Uncharacterized protein</fullName>
    </submittedName>
</protein>
<dbReference type="Proteomes" id="UP000198995">
    <property type="component" value="Unassembled WGS sequence"/>
</dbReference>
<gene>
    <name evidence="1" type="ORF">SAMN04489866_10464</name>
</gene>
<evidence type="ECO:0000313" key="1">
    <source>
        <dbReference type="EMBL" id="SDD54007.1"/>
    </source>
</evidence>
<reference evidence="1 2" key="1">
    <citation type="submission" date="2016-10" db="EMBL/GenBank/DDBJ databases">
        <authorList>
            <person name="de Groot N.N."/>
        </authorList>
    </citation>
    <scope>NUCLEOTIDE SEQUENCE [LARGE SCALE GENOMIC DNA]</scope>
    <source>
        <strain evidence="1 2">DSM 20475</strain>
    </source>
</reference>
<dbReference type="EMBL" id="FNAF01000004">
    <property type="protein sequence ID" value="SDD54007.1"/>
    <property type="molecule type" value="Genomic_DNA"/>
</dbReference>
<proteinExistence type="predicted"/>
<keyword evidence="2" id="KW-1185">Reference proteome</keyword>
<evidence type="ECO:0000313" key="2">
    <source>
        <dbReference type="Proteomes" id="UP000198995"/>
    </source>
</evidence>
<dbReference type="RefSeq" id="WP_091791528.1">
    <property type="nucleotide sequence ID" value="NZ_FNAF01000004.1"/>
</dbReference>
<dbReference type="STRING" id="2741.SAMN04489866_10464"/>
<dbReference type="AlphaFoldDB" id="A0A1G6VLW3"/>